<dbReference type="Gene3D" id="3.40.50.2000">
    <property type="entry name" value="Glycogen Phosphorylase B"/>
    <property type="match status" value="1"/>
</dbReference>
<dbReference type="EMBL" id="CP136865">
    <property type="protein sequence ID" value="WOJ98286.1"/>
    <property type="molecule type" value="Genomic_DNA"/>
</dbReference>
<keyword evidence="1" id="KW-0808">Transferase</keyword>
<protein>
    <submittedName>
        <fullName evidence="1">Glycosyltransferase</fullName>
        <ecNumber evidence="1">2.4.-.-</ecNumber>
    </submittedName>
</protein>
<dbReference type="EC" id="2.4.-.-" evidence="1"/>
<accession>A0ABZ0IGW0</accession>
<organism evidence="1 2">
    <name type="scientific">Congregibacter brevis</name>
    <dbReference type="NCBI Taxonomy" id="3081201"/>
    <lineage>
        <taxon>Bacteria</taxon>
        <taxon>Pseudomonadati</taxon>
        <taxon>Pseudomonadota</taxon>
        <taxon>Gammaproteobacteria</taxon>
        <taxon>Cellvibrionales</taxon>
        <taxon>Halieaceae</taxon>
        <taxon>Congregibacter</taxon>
    </lineage>
</organism>
<name>A0ABZ0IGW0_9GAMM</name>
<keyword evidence="1" id="KW-0328">Glycosyltransferase</keyword>
<dbReference type="Proteomes" id="UP001626549">
    <property type="component" value="Chromosome"/>
</dbReference>
<reference evidence="1 2" key="1">
    <citation type="submission" date="2023-10" db="EMBL/GenBank/DDBJ databases">
        <title>Two novel species belonging to the OM43/NOR5 clade.</title>
        <authorList>
            <person name="Park M."/>
        </authorList>
    </citation>
    <scope>NUCLEOTIDE SEQUENCE [LARGE SCALE GENOMIC DNA]</scope>
    <source>
        <strain evidence="1 2">IMCC45268</strain>
    </source>
</reference>
<dbReference type="SUPFAM" id="SSF53756">
    <property type="entry name" value="UDP-Glycosyltransferase/glycogen phosphorylase"/>
    <property type="match status" value="1"/>
</dbReference>
<keyword evidence="2" id="KW-1185">Reference proteome</keyword>
<sequence>MATMEMESLQKALYICSSLPLANGSGTEQRGHRNLTALITRYDTHVLITGTPENEAMRKARCSNLLGCTFHFLSITPHTSIVGDKNFKGAQLMGAVLGALYPSLSANNLSHAEILQVIDEVNREGPYSVVLVYRLANVPIYRFLKKIGVIVGPASLDLDDIESISLKRNVQVERRRMGRELVLANSIRAYRLAYFERHLKYWFRCIFVCSSLDAEAMNARHHTDRFVSIVNSYDFSGQVKPKEQTSDVSAVSIVFVGSMYYAPNVSGAVWFCREVLPILRSSCAVPISVNIVGFDPTSEVTQLNEIDLVRVTGGVESLDPWYANADLAIAPIHFGSGSRIKILESIAMRTPVVSTTLGAEGLNLTPEEDLLIADEPADFAKQCMRLISDPALRGRLVAQSLAKCRSIYDHQVATHDILECLV</sequence>
<gene>
    <name evidence="1" type="ORF">R0137_06875</name>
</gene>
<evidence type="ECO:0000313" key="1">
    <source>
        <dbReference type="EMBL" id="WOJ98286.1"/>
    </source>
</evidence>
<dbReference type="GO" id="GO:0016757">
    <property type="term" value="F:glycosyltransferase activity"/>
    <property type="evidence" value="ECO:0007669"/>
    <property type="project" value="UniProtKB-KW"/>
</dbReference>
<proteinExistence type="predicted"/>
<evidence type="ECO:0000313" key="2">
    <source>
        <dbReference type="Proteomes" id="UP001626549"/>
    </source>
</evidence>
<dbReference type="Pfam" id="PF13692">
    <property type="entry name" value="Glyco_trans_1_4"/>
    <property type="match status" value="1"/>
</dbReference>
<dbReference type="RefSeq" id="WP_407329592.1">
    <property type="nucleotide sequence ID" value="NZ_CP136865.1"/>
</dbReference>